<protein>
    <recommendedName>
        <fullName evidence="4">Methanethiol oxidase</fullName>
    </recommendedName>
</protein>
<dbReference type="PANTHER" id="PTHR23300">
    <property type="entry name" value="METHANETHIOL OXIDASE"/>
    <property type="match status" value="1"/>
</dbReference>
<keyword evidence="2" id="KW-0711">Selenium</keyword>
<dbReference type="PANTHER" id="PTHR23300:SF0">
    <property type="entry name" value="METHANETHIOL OXIDASE"/>
    <property type="match status" value="1"/>
</dbReference>
<reference evidence="3" key="1">
    <citation type="journal article" date="2008" name="BMC Genomics">
        <title>A conifer genomics resource of 200,000 spruce (Picea spp.) ESTs and 6,464 high-quality, sequence-finished full-length cDNAs for Sitka spruce (Picea sitchensis).</title>
        <authorList>
            <person name="Ralph S.G."/>
            <person name="Chun H.J."/>
            <person name="Kolosova N."/>
            <person name="Cooper D."/>
            <person name="Oddy C."/>
            <person name="Ritland C.E."/>
            <person name="Kirkpatrick R."/>
            <person name="Moore R."/>
            <person name="Barber S."/>
            <person name="Holt R.A."/>
            <person name="Jones S.J."/>
            <person name="Marra M.A."/>
            <person name="Douglas C.J."/>
            <person name="Ritland K."/>
            <person name="Bohlmann J."/>
        </authorList>
    </citation>
    <scope>NUCLEOTIDE SEQUENCE</scope>
    <source>
        <tissue evidence="3">Bark</tissue>
    </source>
</reference>
<proteinExistence type="evidence at transcript level"/>
<evidence type="ECO:0000256" key="1">
    <source>
        <dbReference type="ARBA" id="ARBA00005606"/>
    </source>
</evidence>
<organism evidence="3">
    <name type="scientific">Picea sitchensis</name>
    <name type="common">Sitka spruce</name>
    <name type="synonym">Pinus sitchensis</name>
    <dbReference type="NCBI Taxonomy" id="3332"/>
    <lineage>
        <taxon>Eukaryota</taxon>
        <taxon>Viridiplantae</taxon>
        <taxon>Streptophyta</taxon>
        <taxon>Embryophyta</taxon>
        <taxon>Tracheophyta</taxon>
        <taxon>Spermatophyta</taxon>
        <taxon>Pinopsida</taxon>
        <taxon>Pinidae</taxon>
        <taxon>Conifers I</taxon>
        <taxon>Pinales</taxon>
        <taxon>Pinaceae</taxon>
        <taxon>Picea</taxon>
    </lineage>
</organism>
<dbReference type="GO" id="GO:0008430">
    <property type="term" value="F:selenium binding"/>
    <property type="evidence" value="ECO:0007669"/>
    <property type="project" value="InterPro"/>
</dbReference>
<evidence type="ECO:0000313" key="3">
    <source>
        <dbReference type="EMBL" id="ABK26799.1"/>
    </source>
</evidence>
<accession>A9P1N8</accession>
<dbReference type="SUPFAM" id="SSF75011">
    <property type="entry name" value="3-carboxy-cis,cis-mucoante lactonizing enzyme"/>
    <property type="match status" value="1"/>
</dbReference>
<dbReference type="InterPro" id="IPR008826">
    <property type="entry name" value="Se-bd"/>
</dbReference>
<dbReference type="Pfam" id="PF05694">
    <property type="entry name" value="SBP56"/>
    <property type="match status" value="1"/>
</dbReference>
<dbReference type="AlphaFoldDB" id="A9P1N8"/>
<evidence type="ECO:0000256" key="2">
    <source>
        <dbReference type="ARBA" id="ARBA00023266"/>
    </source>
</evidence>
<sequence>MVRFFKTSDGSWDHEVVISVPPFKVQNWILPELPGLITDLLISLDDRYLYFVNWLHGDIRQYNIEDPEKPVLVGQVWVGGLVRKGSKVIVEKENGQQWQSDVSDVQGKRLRGGPQMIQLSLDGKRLYVTNSLFSAWDRQFYPELIEKGSHMLQIDCDTEKGGLAVNANFFVDFETEPEGPALAHEMRYPGGDCTSDIWV</sequence>
<name>A9P1N8_PICSI</name>
<dbReference type="EMBL" id="EF087561">
    <property type="protein sequence ID" value="ABK26799.1"/>
    <property type="molecule type" value="mRNA"/>
</dbReference>
<evidence type="ECO:0008006" key="4">
    <source>
        <dbReference type="Google" id="ProtNLM"/>
    </source>
</evidence>
<comment type="similarity">
    <text evidence="1">Belongs to the selenium-binding protein family.</text>
</comment>